<feature type="transmembrane region" description="Helical" evidence="6">
    <location>
        <begin position="481"/>
        <end position="504"/>
    </location>
</feature>
<organism evidence="7 8">
    <name type="scientific">Lineolata rhizophorae</name>
    <dbReference type="NCBI Taxonomy" id="578093"/>
    <lineage>
        <taxon>Eukaryota</taxon>
        <taxon>Fungi</taxon>
        <taxon>Dikarya</taxon>
        <taxon>Ascomycota</taxon>
        <taxon>Pezizomycotina</taxon>
        <taxon>Dothideomycetes</taxon>
        <taxon>Dothideomycetes incertae sedis</taxon>
        <taxon>Lineolatales</taxon>
        <taxon>Lineolataceae</taxon>
        <taxon>Lineolata</taxon>
    </lineage>
</organism>
<feature type="compositionally biased region" description="Low complexity" evidence="5">
    <location>
        <begin position="10"/>
        <end position="24"/>
    </location>
</feature>
<dbReference type="Gene3D" id="1.20.1250.20">
    <property type="entry name" value="MFS general substrate transporter like domains"/>
    <property type="match status" value="1"/>
</dbReference>
<dbReference type="AlphaFoldDB" id="A0A6A6P8R7"/>
<feature type="compositionally biased region" description="Polar residues" evidence="5">
    <location>
        <begin position="276"/>
        <end position="286"/>
    </location>
</feature>
<dbReference type="Proteomes" id="UP000799766">
    <property type="component" value="Unassembled WGS sequence"/>
</dbReference>
<feature type="region of interest" description="Disordered" evidence="5">
    <location>
        <begin position="272"/>
        <end position="295"/>
    </location>
</feature>
<dbReference type="PANTHER" id="PTHR23507:SF1">
    <property type="entry name" value="FI18259P1-RELATED"/>
    <property type="match status" value="1"/>
</dbReference>
<accession>A0A6A6P8R7</accession>
<feature type="transmembrane region" description="Helical" evidence="6">
    <location>
        <begin position="241"/>
        <end position="261"/>
    </location>
</feature>
<feature type="transmembrane region" description="Helical" evidence="6">
    <location>
        <begin position="53"/>
        <end position="70"/>
    </location>
</feature>
<keyword evidence="4 6" id="KW-0472">Membrane</keyword>
<feature type="transmembrane region" description="Helical" evidence="6">
    <location>
        <begin position="416"/>
        <end position="437"/>
    </location>
</feature>
<dbReference type="OrthoDB" id="194139at2759"/>
<feature type="transmembrane region" description="Helical" evidence="6">
    <location>
        <begin position="391"/>
        <end position="410"/>
    </location>
</feature>
<gene>
    <name evidence="7" type="ORF">BDY21DRAFT_280363</name>
</gene>
<sequence length="516" mass="55402">MASTVDQDATIEASAAATTSSETSPLLPRPDQRSCSPAKDDGWLRDRRKRSSTAAVLTVLVLAILAGAGADQVLDPALTRIYESVLCRDYWRKHDPSLIGSDGGDGVKEEKCKIPEVQGELAMLLGFQTGLSCIGSLLTAIPFGWGADETPYASDYGSPFFGLLLGYFWSIFPIKLVWLYSLHSFFGGGSPVVSAMVFVCISDVVNESSRTSVFFQLAAAELIIKFIAPPISAALMTRSPWISILVADALLILAIISVIFLPETLNFKHNLEGKSRSSSPGTQPRRSPTVKPSKTTSTLSRIRDSTAFLWADWRIPVLLPTFIVHMLVVSDAGTILLQLISSRFNISLAKATVIVSLRAGCVTLLLLVILPFVSSFIQRRFGLSALRRDLVLARATCACLCIGLLGIALAPNLPLMVIALVVSVPGYGTMLLVRSILTTFVEKHHVARLYTIIGVVDTAGLMAGAPLLAELFKKGGAMGGLWSGLPFLSTAVMVGLVFFAVSIIGENAADKRRAEE</sequence>
<feature type="transmembrane region" description="Helical" evidence="6">
    <location>
        <begin position="449"/>
        <end position="469"/>
    </location>
</feature>
<dbReference type="SUPFAM" id="SSF103473">
    <property type="entry name" value="MFS general substrate transporter"/>
    <property type="match status" value="1"/>
</dbReference>
<dbReference type="PANTHER" id="PTHR23507">
    <property type="entry name" value="ZGC:174356"/>
    <property type="match status" value="1"/>
</dbReference>
<comment type="subcellular location">
    <subcellularLocation>
        <location evidence="1">Membrane</location>
        <topology evidence="1">Multi-pass membrane protein</topology>
    </subcellularLocation>
</comment>
<dbReference type="InterPro" id="IPR011701">
    <property type="entry name" value="MFS"/>
</dbReference>
<proteinExistence type="predicted"/>
<feature type="transmembrane region" description="Helical" evidence="6">
    <location>
        <begin position="121"/>
        <end position="141"/>
    </location>
</feature>
<feature type="region of interest" description="Disordered" evidence="5">
    <location>
        <begin position="1"/>
        <end position="43"/>
    </location>
</feature>
<evidence type="ECO:0000256" key="1">
    <source>
        <dbReference type="ARBA" id="ARBA00004141"/>
    </source>
</evidence>
<evidence type="ECO:0000256" key="2">
    <source>
        <dbReference type="ARBA" id="ARBA00022692"/>
    </source>
</evidence>
<evidence type="ECO:0000256" key="3">
    <source>
        <dbReference type="ARBA" id="ARBA00022989"/>
    </source>
</evidence>
<evidence type="ECO:0000256" key="5">
    <source>
        <dbReference type="SAM" id="MobiDB-lite"/>
    </source>
</evidence>
<evidence type="ECO:0000256" key="4">
    <source>
        <dbReference type="ARBA" id="ARBA00023136"/>
    </source>
</evidence>
<dbReference type="CDD" id="cd06174">
    <property type="entry name" value="MFS"/>
    <property type="match status" value="1"/>
</dbReference>
<dbReference type="EMBL" id="MU001673">
    <property type="protein sequence ID" value="KAF2460314.1"/>
    <property type="molecule type" value="Genomic_DNA"/>
</dbReference>
<dbReference type="InterPro" id="IPR036259">
    <property type="entry name" value="MFS_trans_sf"/>
</dbReference>
<feature type="transmembrane region" description="Helical" evidence="6">
    <location>
        <begin position="153"/>
        <end position="172"/>
    </location>
</feature>
<name>A0A6A6P8R7_9PEZI</name>
<evidence type="ECO:0000256" key="6">
    <source>
        <dbReference type="SAM" id="Phobius"/>
    </source>
</evidence>
<feature type="transmembrane region" description="Helical" evidence="6">
    <location>
        <begin position="346"/>
        <end position="370"/>
    </location>
</feature>
<keyword evidence="3 6" id="KW-1133">Transmembrane helix</keyword>
<dbReference type="GO" id="GO:0016020">
    <property type="term" value="C:membrane"/>
    <property type="evidence" value="ECO:0007669"/>
    <property type="project" value="UniProtKB-SubCell"/>
</dbReference>
<keyword evidence="2 6" id="KW-0812">Transmembrane</keyword>
<dbReference type="GO" id="GO:0022857">
    <property type="term" value="F:transmembrane transporter activity"/>
    <property type="evidence" value="ECO:0007669"/>
    <property type="project" value="InterPro"/>
</dbReference>
<reference evidence="7" key="1">
    <citation type="journal article" date="2020" name="Stud. Mycol.">
        <title>101 Dothideomycetes genomes: a test case for predicting lifestyles and emergence of pathogens.</title>
        <authorList>
            <person name="Haridas S."/>
            <person name="Albert R."/>
            <person name="Binder M."/>
            <person name="Bloem J."/>
            <person name="Labutti K."/>
            <person name="Salamov A."/>
            <person name="Andreopoulos B."/>
            <person name="Baker S."/>
            <person name="Barry K."/>
            <person name="Bills G."/>
            <person name="Bluhm B."/>
            <person name="Cannon C."/>
            <person name="Castanera R."/>
            <person name="Culley D."/>
            <person name="Daum C."/>
            <person name="Ezra D."/>
            <person name="Gonzalez J."/>
            <person name="Henrissat B."/>
            <person name="Kuo A."/>
            <person name="Liang C."/>
            <person name="Lipzen A."/>
            <person name="Lutzoni F."/>
            <person name="Magnuson J."/>
            <person name="Mondo S."/>
            <person name="Nolan M."/>
            <person name="Ohm R."/>
            <person name="Pangilinan J."/>
            <person name="Park H.-J."/>
            <person name="Ramirez L."/>
            <person name="Alfaro M."/>
            <person name="Sun H."/>
            <person name="Tritt A."/>
            <person name="Yoshinaga Y."/>
            <person name="Zwiers L.-H."/>
            <person name="Turgeon B."/>
            <person name="Goodwin S."/>
            <person name="Spatafora J."/>
            <person name="Crous P."/>
            <person name="Grigoriev I."/>
        </authorList>
    </citation>
    <scope>NUCLEOTIDE SEQUENCE</scope>
    <source>
        <strain evidence="7">ATCC 16933</strain>
    </source>
</reference>
<dbReference type="Pfam" id="PF07690">
    <property type="entry name" value="MFS_1"/>
    <property type="match status" value="1"/>
</dbReference>
<keyword evidence="8" id="KW-1185">Reference proteome</keyword>
<evidence type="ECO:0000313" key="7">
    <source>
        <dbReference type="EMBL" id="KAF2460314.1"/>
    </source>
</evidence>
<protein>
    <submittedName>
        <fullName evidence="7">Major facilitator superfamily domain-containing protein</fullName>
    </submittedName>
</protein>
<evidence type="ECO:0000313" key="8">
    <source>
        <dbReference type="Proteomes" id="UP000799766"/>
    </source>
</evidence>
<feature type="transmembrane region" description="Helical" evidence="6">
    <location>
        <begin position="317"/>
        <end position="340"/>
    </location>
</feature>